<name>A0ABT0CDC9_THEVL</name>
<proteinExistence type="predicted"/>
<gene>
    <name evidence="2" type="ORF">JX360_12870</name>
</gene>
<evidence type="ECO:0000313" key="2">
    <source>
        <dbReference type="EMBL" id="MCJ2543786.1"/>
    </source>
</evidence>
<feature type="compositionally biased region" description="Polar residues" evidence="1">
    <location>
        <begin position="24"/>
        <end position="38"/>
    </location>
</feature>
<accession>A0ABT0CDC9</accession>
<keyword evidence="3" id="KW-1185">Reference proteome</keyword>
<protein>
    <submittedName>
        <fullName evidence="2">Uncharacterized protein</fullName>
    </submittedName>
</protein>
<dbReference type="Proteomes" id="UP000830835">
    <property type="component" value="Unassembled WGS sequence"/>
</dbReference>
<feature type="region of interest" description="Disordered" evidence="1">
    <location>
        <begin position="1"/>
        <end position="42"/>
    </location>
</feature>
<reference evidence="2" key="1">
    <citation type="submission" date="2021-02" db="EMBL/GenBank/DDBJ databases">
        <title>The CRISPR/cas machinery reduction and long-range gene transfer in the hot spring cyanobacterium Synechococcus.</title>
        <authorList>
            <person name="Dvorak P."/>
            <person name="Jahodarova E."/>
            <person name="Hasler P."/>
            <person name="Poulickova A."/>
        </authorList>
    </citation>
    <scope>NUCLEOTIDE SEQUENCE</scope>
    <source>
        <strain evidence="2">Rupite</strain>
    </source>
</reference>
<evidence type="ECO:0000256" key="1">
    <source>
        <dbReference type="SAM" id="MobiDB-lite"/>
    </source>
</evidence>
<sequence length="121" mass="14785">MLSFFFNKDNSSHRQTGSHRIPASSKTTGTQRIPNYNRMSAPHEVLKQEKQIKREQEFTEMERSINRIHYFFQKADMPLEMRQVMTYRKLMELDYFTPQAAKELLRQWQQQEEQEQERRRA</sequence>
<dbReference type="EMBL" id="JAFIRA010000036">
    <property type="protein sequence ID" value="MCJ2543786.1"/>
    <property type="molecule type" value="Genomic_DNA"/>
</dbReference>
<dbReference type="RefSeq" id="WP_244351608.1">
    <property type="nucleotide sequence ID" value="NZ_JAFIRA010000036.1"/>
</dbReference>
<organism evidence="2 3">
    <name type="scientific">Thermostichus vulcanus str. 'Rupite'</name>
    <dbReference type="NCBI Taxonomy" id="2813851"/>
    <lineage>
        <taxon>Bacteria</taxon>
        <taxon>Bacillati</taxon>
        <taxon>Cyanobacteriota</taxon>
        <taxon>Cyanophyceae</taxon>
        <taxon>Thermostichales</taxon>
        <taxon>Thermostichaceae</taxon>
        <taxon>Thermostichus</taxon>
    </lineage>
</organism>
<evidence type="ECO:0000313" key="3">
    <source>
        <dbReference type="Proteomes" id="UP000830835"/>
    </source>
</evidence>
<comment type="caution">
    <text evidence="2">The sequence shown here is derived from an EMBL/GenBank/DDBJ whole genome shotgun (WGS) entry which is preliminary data.</text>
</comment>